<keyword evidence="1" id="KW-0732">Signal</keyword>
<dbReference type="STRING" id="1121022.GCA_000376105_00236"/>
<reference evidence="2 3" key="1">
    <citation type="journal article" date="2014" name="Nature">
        <title>Sequential evolution of bacterial morphology by co-option of a developmental regulator.</title>
        <authorList>
            <person name="Jiang C."/>
            <person name="Brown P.J."/>
            <person name="Ducret A."/>
            <person name="Brun Y.V."/>
        </authorList>
    </citation>
    <scope>NUCLEOTIDE SEQUENCE [LARGE SCALE GENOMIC DNA]</scope>
    <source>
        <strain evidence="2 3">DSM 16100</strain>
    </source>
</reference>
<proteinExistence type="predicted"/>
<organism evidence="2 3">
    <name type="scientific">Asticcacaulis benevestitus DSM 16100 = ATCC BAA-896</name>
    <dbReference type="NCBI Taxonomy" id="1121022"/>
    <lineage>
        <taxon>Bacteria</taxon>
        <taxon>Pseudomonadati</taxon>
        <taxon>Pseudomonadota</taxon>
        <taxon>Alphaproteobacteria</taxon>
        <taxon>Caulobacterales</taxon>
        <taxon>Caulobacteraceae</taxon>
        <taxon>Asticcacaulis</taxon>
    </lineage>
</organism>
<sequence>MKKFWLAMAAFVMAMLPLSPAMAQSMTDEESAELAQFPLTEPLLAKLIAAAKEINTQKIDLGGGADMSKMETLAQLVGQIEASPKARDIIVRNGLTPHDFLYGMLAIADAVAAAQPGAGDVILSYTNAANIDFYKSHHTQIDAFLAGRL</sequence>
<evidence type="ECO:0000313" key="3">
    <source>
        <dbReference type="Proteomes" id="UP000017837"/>
    </source>
</evidence>
<dbReference type="Proteomes" id="UP000017837">
    <property type="component" value="Unassembled WGS sequence"/>
</dbReference>
<evidence type="ECO:0000313" key="2">
    <source>
        <dbReference type="EMBL" id="ESQ93982.1"/>
    </source>
</evidence>
<dbReference type="PATRIC" id="fig|1121022.4.peg.922"/>
<protein>
    <submittedName>
        <fullName evidence="2">Uncharacterized protein</fullName>
    </submittedName>
</protein>
<dbReference type="RefSeq" id="WP_018079917.1">
    <property type="nucleotide sequence ID" value="NZ_AQWM01000001.1"/>
</dbReference>
<gene>
    <name evidence="2" type="ORF">ABENE_04645</name>
</gene>
<dbReference type="AlphaFoldDB" id="V4PJ41"/>
<name>V4PJ41_9CAUL</name>
<accession>V4PJ41</accession>
<feature type="chain" id="PRO_5004725013" evidence="1">
    <location>
        <begin position="24"/>
        <end position="149"/>
    </location>
</feature>
<comment type="caution">
    <text evidence="2">The sequence shown here is derived from an EMBL/GenBank/DDBJ whole genome shotgun (WGS) entry which is preliminary data.</text>
</comment>
<feature type="signal peptide" evidence="1">
    <location>
        <begin position="1"/>
        <end position="23"/>
    </location>
</feature>
<evidence type="ECO:0000256" key="1">
    <source>
        <dbReference type="SAM" id="SignalP"/>
    </source>
</evidence>
<keyword evidence="3" id="KW-1185">Reference proteome</keyword>
<dbReference type="EMBL" id="AWGB01000006">
    <property type="protein sequence ID" value="ESQ93982.1"/>
    <property type="molecule type" value="Genomic_DNA"/>
</dbReference>